<evidence type="ECO:0000256" key="5">
    <source>
        <dbReference type="ARBA" id="ARBA00009320"/>
    </source>
</evidence>
<evidence type="ECO:0000256" key="7">
    <source>
        <dbReference type="ARBA" id="ARBA00022576"/>
    </source>
</evidence>
<keyword evidence="13" id="KW-0028">Amino-acid biosynthesis</keyword>
<dbReference type="RefSeq" id="WP_188384127.1">
    <property type="nucleotide sequence ID" value="NZ_BMEY01000006.1"/>
</dbReference>
<dbReference type="GO" id="GO:0004084">
    <property type="term" value="F:branched-chain-amino-acid transaminase activity"/>
    <property type="evidence" value="ECO:0007669"/>
    <property type="project" value="UniProtKB-EC"/>
</dbReference>
<dbReference type="Gene3D" id="3.30.470.10">
    <property type="match status" value="1"/>
</dbReference>
<dbReference type="InterPro" id="IPR005785">
    <property type="entry name" value="B_amino_transI"/>
</dbReference>
<evidence type="ECO:0000256" key="8">
    <source>
        <dbReference type="ARBA" id="ARBA00022679"/>
    </source>
</evidence>
<evidence type="ECO:0000313" key="14">
    <source>
        <dbReference type="EMBL" id="GGA72880.1"/>
    </source>
</evidence>
<organism evidence="14 15">
    <name type="scientific">Ornithinibacillus halotolerans</name>
    <dbReference type="NCBI Taxonomy" id="1274357"/>
    <lineage>
        <taxon>Bacteria</taxon>
        <taxon>Bacillati</taxon>
        <taxon>Bacillota</taxon>
        <taxon>Bacilli</taxon>
        <taxon>Bacillales</taxon>
        <taxon>Bacillaceae</taxon>
        <taxon>Ornithinibacillus</taxon>
    </lineage>
</organism>
<dbReference type="EC" id="2.6.1.42" evidence="13"/>
<reference evidence="14" key="1">
    <citation type="journal article" date="2014" name="Int. J. Syst. Evol. Microbiol.">
        <title>Complete genome sequence of Corynebacterium casei LMG S-19264T (=DSM 44701T), isolated from a smear-ripened cheese.</title>
        <authorList>
            <consortium name="US DOE Joint Genome Institute (JGI-PGF)"/>
            <person name="Walter F."/>
            <person name="Albersmeier A."/>
            <person name="Kalinowski J."/>
            <person name="Ruckert C."/>
        </authorList>
    </citation>
    <scope>NUCLEOTIDE SEQUENCE</scope>
    <source>
        <strain evidence="14">CGMCC 1.12408</strain>
    </source>
</reference>
<evidence type="ECO:0000256" key="13">
    <source>
        <dbReference type="RuleBase" id="RU364094"/>
    </source>
</evidence>
<dbReference type="GO" id="GO:0009082">
    <property type="term" value="P:branched-chain amino acid biosynthetic process"/>
    <property type="evidence" value="ECO:0007669"/>
    <property type="project" value="UniProtKB-KW"/>
</dbReference>
<comment type="similarity">
    <text evidence="5 13">Belongs to the class-IV pyridoxal-phosphate-dependent aminotransferase family.</text>
</comment>
<reference evidence="14" key="2">
    <citation type="submission" date="2020-09" db="EMBL/GenBank/DDBJ databases">
        <authorList>
            <person name="Sun Q."/>
            <person name="Zhou Y."/>
        </authorList>
    </citation>
    <scope>NUCLEOTIDE SEQUENCE</scope>
    <source>
        <strain evidence="14">CGMCC 1.12408</strain>
    </source>
</reference>
<evidence type="ECO:0000313" key="15">
    <source>
        <dbReference type="Proteomes" id="UP000613512"/>
    </source>
</evidence>
<evidence type="ECO:0000256" key="11">
    <source>
        <dbReference type="ARBA" id="ARBA00048798"/>
    </source>
</evidence>
<keyword evidence="13" id="KW-0100">Branched-chain amino acid biosynthesis</keyword>
<accession>A0A916W742</accession>
<evidence type="ECO:0000256" key="10">
    <source>
        <dbReference type="ARBA" id="ARBA00048212"/>
    </source>
</evidence>
<comment type="pathway">
    <text evidence="3 13">Amino-acid biosynthesis; L-valine biosynthesis; L-valine from pyruvate: step 4/4.</text>
</comment>
<dbReference type="PANTHER" id="PTHR42743:SF4">
    <property type="entry name" value="BRANCHED-CHAIN-AMINO-ACID AMINOTRANSFERASE-RELATED"/>
    <property type="match status" value="1"/>
</dbReference>
<keyword evidence="7 13" id="KW-0032">Aminotransferase</keyword>
<sequence>MNRDEYNRLIWISGKIVPLKDATINVLSPTAQFGANVFEGIRCYWNDTKQELYAFRLVEHYVRLQNSMKMFRMGNIYSMDELRQGLIDVIKANNYKEDIAVRQTVFIDGFGSWHSKEPVNMFIAPIPRKRLENSLDEGLRCCISSWERISDNNISPKVKVGANYINSRMAHMEAVENGYDSAILLNNHGKVAEGTGACLFIVRDGVLITPPTSASILESITRSTIIELARKELNLDVLEMEINRTDLYICDEAFLCGSAVEVKPIINIDGYTIGTGQVGEITKRIYELYLSAVYGELQGYEKWLTPIYQDVDRIEGVIT</sequence>
<comment type="catalytic activity">
    <reaction evidence="10 13">
        <text>L-valine + 2-oxoglutarate = 3-methyl-2-oxobutanoate + L-glutamate</text>
        <dbReference type="Rhea" id="RHEA:24813"/>
        <dbReference type="ChEBI" id="CHEBI:11851"/>
        <dbReference type="ChEBI" id="CHEBI:16810"/>
        <dbReference type="ChEBI" id="CHEBI:29985"/>
        <dbReference type="ChEBI" id="CHEBI:57762"/>
        <dbReference type="EC" id="2.6.1.42"/>
    </reaction>
</comment>
<dbReference type="InterPro" id="IPR036038">
    <property type="entry name" value="Aminotransferase-like"/>
</dbReference>
<dbReference type="FunFam" id="3.20.10.10:FF:000002">
    <property type="entry name" value="D-alanine aminotransferase"/>
    <property type="match status" value="1"/>
</dbReference>
<comment type="cofactor">
    <cofactor evidence="1 13">
        <name>pyridoxal 5'-phosphate</name>
        <dbReference type="ChEBI" id="CHEBI:597326"/>
    </cofactor>
</comment>
<evidence type="ECO:0000256" key="9">
    <source>
        <dbReference type="ARBA" id="ARBA00022898"/>
    </source>
</evidence>
<dbReference type="Proteomes" id="UP000613512">
    <property type="component" value="Unassembled WGS sequence"/>
</dbReference>
<comment type="pathway">
    <text evidence="2 13">Amino-acid biosynthesis; L-isoleucine biosynthesis; L-isoleucine from 2-oxobutanoate: step 4/4.</text>
</comment>
<dbReference type="CDD" id="cd00449">
    <property type="entry name" value="PLPDE_IV"/>
    <property type="match status" value="1"/>
</dbReference>
<comment type="catalytic activity">
    <reaction evidence="11 13">
        <text>L-isoleucine + 2-oxoglutarate = (S)-3-methyl-2-oxopentanoate + L-glutamate</text>
        <dbReference type="Rhea" id="RHEA:24801"/>
        <dbReference type="ChEBI" id="CHEBI:16810"/>
        <dbReference type="ChEBI" id="CHEBI:29985"/>
        <dbReference type="ChEBI" id="CHEBI:35146"/>
        <dbReference type="ChEBI" id="CHEBI:58045"/>
        <dbReference type="EC" id="2.6.1.42"/>
    </reaction>
</comment>
<dbReference type="EMBL" id="BMEY01000006">
    <property type="protein sequence ID" value="GGA72880.1"/>
    <property type="molecule type" value="Genomic_DNA"/>
</dbReference>
<evidence type="ECO:0000256" key="4">
    <source>
        <dbReference type="ARBA" id="ARBA00005072"/>
    </source>
</evidence>
<evidence type="ECO:0000256" key="3">
    <source>
        <dbReference type="ARBA" id="ARBA00004931"/>
    </source>
</evidence>
<comment type="caution">
    <text evidence="14">The sequence shown here is derived from an EMBL/GenBank/DDBJ whole genome shotgun (WGS) entry which is preliminary data.</text>
</comment>
<dbReference type="InterPro" id="IPR043131">
    <property type="entry name" value="BCAT-like_N"/>
</dbReference>
<comment type="subunit">
    <text evidence="6">Homodimer.</text>
</comment>
<dbReference type="InterPro" id="IPR001544">
    <property type="entry name" value="Aminotrans_IV"/>
</dbReference>
<dbReference type="AlphaFoldDB" id="A0A916W742"/>
<dbReference type="InterPro" id="IPR050571">
    <property type="entry name" value="Class-IV_PLP-Dep_Aminotrnsfr"/>
</dbReference>
<dbReference type="SUPFAM" id="SSF56752">
    <property type="entry name" value="D-aminoacid aminotransferase-like PLP-dependent enzymes"/>
    <property type="match status" value="1"/>
</dbReference>
<dbReference type="InterPro" id="IPR043132">
    <property type="entry name" value="BCAT-like_C"/>
</dbReference>
<evidence type="ECO:0000256" key="12">
    <source>
        <dbReference type="ARBA" id="ARBA00049229"/>
    </source>
</evidence>
<dbReference type="GO" id="GO:0008652">
    <property type="term" value="P:amino acid biosynthetic process"/>
    <property type="evidence" value="ECO:0007669"/>
    <property type="project" value="UniProtKB-KW"/>
</dbReference>
<dbReference type="Pfam" id="PF01063">
    <property type="entry name" value="Aminotran_4"/>
    <property type="match status" value="1"/>
</dbReference>
<gene>
    <name evidence="13" type="primary">ilvE</name>
    <name evidence="14" type="ORF">GCM10008025_15830</name>
</gene>
<protein>
    <recommendedName>
        <fullName evidence="13">Branched-chain-amino-acid aminotransferase</fullName>
        <shortName evidence="13">BCAT</shortName>
        <ecNumber evidence="13">2.6.1.42</ecNumber>
    </recommendedName>
</protein>
<proteinExistence type="inferred from homology"/>
<comment type="pathway">
    <text evidence="4 13">Amino-acid biosynthesis; L-leucine biosynthesis; L-leucine from 3-methyl-2-oxobutanoate: step 4/4.</text>
</comment>
<evidence type="ECO:0000256" key="6">
    <source>
        <dbReference type="ARBA" id="ARBA00011738"/>
    </source>
</evidence>
<keyword evidence="8 13" id="KW-0808">Transferase</keyword>
<evidence type="ECO:0000256" key="2">
    <source>
        <dbReference type="ARBA" id="ARBA00004824"/>
    </source>
</evidence>
<keyword evidence="15" id="KW-1185">Reference proteome</keyword>
<name>A0A916W742_9BACI</name>
<evidence type="ECO:0000256" key="1">
    <source>
        <dbReference type="ARBA" id="ARBA00001933"/>
    </source>
</evidence>
<dbReference type="PANTHER" id="PTHR42743">
    <property type="entry name" value="AMINO-ACID AMINOTRANSFERASE"/>
    <property type="match status" value="1"/>
</dbReference>
<dbReference type="Gene3D" id="3.20.10.10">
    <property type="entry name" value="D-amino Acid Aminotransferase, subunit A, domain 2"/>
    <property type="match status" value="1"/>
</dbReference>
<dbReference type="NCBIfam" id="NF005146">
    <property type="entry name" value="PRK06606.1"/>
    <property type="match status" value="1"/>
</dbReference>
<comment type="catalytic activity">
    <reaction evidence="12 13">
        <text>L-leucine + 2-oxoglutarate = 4-methyl-2-oxopentanoate + L-glutamate</text>
        <dbReference type="Rhea" id="RHEA:18321"/>
        <dbReference type="ChEBI" id="CHEBI:16810"/>
        <dbReference type="ChEBI" id="CHEBI:17865"/>
        <dbReference type="ChEBI" id="CHEBI:29985"/>
        <dbReference type="ChEBI" id="CHEBI:57427"/>
        <dbReference type="EC" id="2.6.1.42"/>
    </reaction>
</comment>
<keyword evidence="9 13" id="KW-0663">Pyridoxal phosphate</keyword>
<dbReference type="NCBIfam" id="TIGR01122">
    <property type="entry name" value="ilvE_I"/>
    <property type="match status" value="1"/>
</dbReference>
<comment type="function">
    <text evidence="13">Acts on leucine, isoleucine and valine.</text>
</comment>